<comment type="caution">
    <text evidence="2">The sequence shown here is derived from an EMBL/GenBank/DDBJ whole genome shotgun (WGS) entry which is preliminary data.</text>
</comment>
<dbReference type="Proteomes" id="UP000318521">
    <property type="component" value="Unassembled WGS sequence"/>
</dbReference>
<proteinExistence type="predicted"/>
<gene>
    <name evidence="2" type="ORF">FN960_04685</name>
</gene>
<organism evidence="2 3">
    <name type="scientific">Alkalicoccobacillus porphyridii</name>
    <dbReference type="NCBI Taxonomy" id="2597270"/>
    <lineage>
        <taxon>Bacteria</taxon>
        <taxon>Bacillati</taxon>
        <taxon>Bacillota</taxon>
        <taxon>Bacilli</taxon>
        <taxon>Bacillales</taxon>
        <taxon>Bacillaceae</taxon>
        <taxon>Alkalicoccobacillus</taxon>
    </lineage>
</organism>
<evidence type="ECO:0000256" key="1">
    <source>
        <dbReference type="SAM" id="Phobius"/>
    </source>
</evidence>
<feature type="transmembrane region" description="Helical" evidence="1">
    <location>
        <begin position="36"/>
        <end position="56"/>
    </location>
</feature>
<dbReference type="RefSeq" id="WP_143847401.1">
    <property type="nucleotide sequence ID" value="NZ_VLXZ01000002.1"/>
</dbReference>
<feature type="transmembrane region" description="Helical" evidence="1">
    <location>
        <begin position="68"/>
        <end position="93"/>
    </location>
</feature>
<feature type="transmembrane region" description="Helical" evidence="1">
    <location>
        <begin position="7"/>
        <end position="24"/>
    </location>
</feature>
<keyword evidence="1" id="KW-1133">Transmembrane helix</keyword>
<reference evidence="2 3" key="1">
    <citation type="submission" date="2019-07" db="EMBL/GenBank/DDBJ databases">
        <authorList>
            <person name="Park Y.J."/>
            <person name="Jeong S.E."/>
            <person name="Jung H.S."/>
        </authorList>
    </citation>
    <scope>NUCLEOTIDE SEQUENCE [LARGE SCALE GENOMIC DNA]</scope>
    <source>
        <strain evidence="3">P16(2019)</strain>
    </source>
</reference>
<evidence type="ECO:0000313" key="2">
    <source>
        <dbReference type="EMBL" id="TSB47817.1"/>
    </source>
</evidence>
<dbReference type="AlphaFoldDB" id="A0A554A2A3"/>
<keyword evidence="3" id="KW-1185">Reference proteome</keyword>
<evidence type="ECO:0000313" key="3">
    <source>
        <dbReference type="Proteomes" id="UP000318521"/>
    </source>
</evidence>
<accession>A0A554A2A3</accession>
<keyword evidence="1" id="KW-0812">Transmembrane</keyword>
<dbReference type="EMBL" id="VLXZ01000002">
    <property type="protein sequence ID" value="TSB47817.1"/>
    <property type="molecule type" value="Genomic_DNA"/>
</dbReference>
<sequence>MKKTEALTLGFFISAFIFIILRGIDTLSAEPSGALNLWYAVLANVFFAVAVCFVIVRMLETEKKKKFVWVIYGLWLLPVSLVATAVVDLLTILS</sequence>
<keyword evidence="1" id="KW-0472">Membrane</keyword>
<protein>
    <submittedName>
        <fullName evidence="2">Uncharacterized protein</fullName>
    </submittedName>
</protein>
<name>A0A554A2A3_9BACI</name>